<feature type="compositionally biased region" description="Basic and acidic residues" evidence="1">
    <location>
        <begin position="455"/>
        <end position="481"/>
    </location>
</feature>
<dbReference type="GeneID" id="111086057"/>
<evidence type="ECO:0000259" key="2">
    <source>
        <dbReference type="Pfam" id="PF26431"/>
    </source>
</evidence>
<dbReference type="Proteomes" id="UP000694941">
    <property type="component" value="Unplaced"/>
</dbReference>
<accession>A0ABM1SHQ8</accession>
<evidence type="ECO:0000313" key="3">
    <source>
        <dbReference type="Proteomes" id="UP000694941"/>
    </source>
</evidence>
<keyword evidence="3" id="KW-1185">Reference proteome</keyword>
<feature type="compositionally biased region" description="Basic residues" evidence="1">
    <location>
        <begin position="515"/>
        <end position="527"/>
    </location>
</feature>
<feature type="region of interest" description="Disordered" evidence="1">
    <location>
        <begin position="413"/>
        <end position="438"/>
    </location>
</feature>
<name>A0ABM1SHQ8_LIMPO</name>
<protein>
    <submittedName>
        <fullName evidence="4">Uncharacterized protein LOC111086057 isoform X1</fullName>
    </submittedName>
</protein>
<feature type="domain" description="DUF8117" evidence="2">
    <location>
        <begin position="47"/>
        <end position="186"/>
    </location>
</feature>
<dbReference type="Pfam" id="PF26431">
    <property type="entry name" value="DUF8117"/>
    <property type="match status" value="1"/>
</dbReference>
<feature type="compositionally biased region" description="Polar residues" evidence="1">
    <location>
        <begin position="530"/>
        <end position="544"/>
    </location>
</feature>
<reference evidence="4" key="1">
    <citation type="submission" date="2025-08" db="UniProtKB">
        <authorList>
            <consortium name="RefSeq"/>
        </authorList>
    </citation>
    <scope>IDENTIFICATION</scope>
    <source>
        <tissue evidence="4">Muscle</tissue>
    </source>
</reference>
<organism evidence="3 4">
    <name type="scientific">Limulus polyphemus</name>
    <name type="common">Atlantic horseshoe crab</name>
    <dbReference type="NCBI Taxonomy" id="6850"/>
    <lineage>
        <taxon>Eukaryota</taxon>
        <taxon>Metazoa</taxon>
        <taxon>Ecdysozoa</taxon>
        <taxon>Arthropoda</taxon>
        <taxon>Chelicerata</taxon>
        <taxon>Merostomata</taxon>
        <taxon>Xiphosura</taxon>
        <taxon>Limulidae</taxon>
        <taxon>Limulus</taxon>
    </lineage>
</organism>
<dbReference type="InterPro" id="IPR058430">
    <property type="entry name" value="DUF8117"/>
</dbReference>
<gene>
    <name evidence="4" type="primary">LOC111086057</name>
</gene>
<dbReference type="RefSeq" id="XP_022243163.1">
    <property type="nucleotide sequence ID" value="XM_022387455.1"/>
</dbReference>
<sequence length="683" mass="80151">MAEKKMRLIKLSSDDCILFGQDISPDGSFFFRTHLDAFKRMWQEQGSTFWLRFLITYQDFTWRYGYTNTALNDEKFPFCREDFLRCLDEGYIRLHKNFIEGRTSNAKNIMFDIIMVARHQHLLPKISNSSLVNDPFYARETRDSFRNIFGKPCSDRLKPPIWKILFAFQLYSRFAGAVCEVLRRWLDSPEITDESNVSMDSSNLWTIPQEWKLPGYIPKPFQRYIARFWQEKLCSMLWVKDIHKTLLSKTFKERTEEYILYNWEETFLTNSSVDQSFSFEHHCSICGYRSFTHAPTYNSRRKCVDCTFSHEHSDVLLDGRTNNKEKRYRSADRVLKKSSSPWNKYYKNQEEPEYSNIQDYPFNSNSCVEDFFEFLNSPCAVAFKHLIEEEKQEKIDAAAKFFFGFEQAQSVYEEEEIRPHRSKSRSKSRHTETTEEKERAWRLKLLKKAEKKFQKEKELTAQAMEKEKSSSRKEPPETETKQDDEDDVNHSSLQTGKGTDTMCKKEEMNQENVIKGKRTKTKKKKRIHSDSATQDNTNNASDQVSIENDPDIQQVSAESFTSHKSFNSTSEKLDHIEREIKETGGINFEEFKLMLEIGKDLMGKPDSSEVKKQYSKNQGAKLKNLSSRDTTVLENVKLKTGKKVIGMNTIELCLKIPKCCTVSSYTFQFLAWDLPYSTETSSL</sequence>
<evidence type="ECO:0000256" key="1">
    <source>
        <dbReference type="SAM" id="MobiDB-lite"/>
    </source>
</evidence>
<feature type="region of interest" description="Disordered" evidence="1">
    <location>
        <begin position="455"/>
        <end position="544"/>
    </location>
</feature>
<proteinExistence type="predicted"/>
<feature type="compositionally biased region" description="Basic and acidic residues" evidence="1">
    <location>
        <begin position="429"/>
        <end position="438"/>
    </location>
</feature>
<evidence type="ECO:0000313" key="4">
    <source>
        <dbReference type="RefSeq" id="XP_022243163.1"/>
    </source>
</evidence>